<dbReference type="RefSeq" id="WP_096054958.1">
    <property type="nucleotide sequence ID" value="NZ_CP023344.1"/>
</dbReference>
<dbReference type="InterPro" id="IPR012910">
    <property type="entry name" value="Plug_dom"/>
</dbReference>
<gene>
    <name evidence="4" type="ORF">CMV30_04800</name>
</gene>
<feature type="domain" description="TonB-dependent receptor plug" evidence="3">
    <location>
        <begin position="89"/>
        <end position="197"/>
    </location>
</feature>
<dbReference type="Gene3D" id="2.170.130.10">
    <property type="entry name" value="TonB-dependent receptor, plug domain"/>
    <property type="match status" value="1"/>
</dbReference>
<evidence type="ECO:0000256" key="1">
    <source>
        <dbReference type="ARBA" id="ARBA00023065"/>
    </source>
</evidence>
<dbReference type="KEGG" id="vbh:CMV30_04800"/>
<name>A0A290QAR2_9BACT</name>
<keyword evidence="5" id="KW-1185">Reference proteome</keyword>
<sequence length="1096" mass="121521">MKNLLRQTDTHLRRVSAQIAFSILAASAAWGQAVNQPTLAAGAPAATPPGSRPEVESDVIELSPFEVEATTNGYLANSAMSGTRLNSRLEDLAASISVVTGQQLRDTAAFDINDVFKYEASTEGIYQYTSFNVDRGVVTDSVMSNPSGATRMRGLSAANIAVNGMDSTLPIDTFNVESIEISRGPNSSIFGLGNSGGGVNIITKKASTAKDISQITTSVDSYDGYRLGMDFNRVLVPGKVGMRALGLYDEKGFVRKPSSDTTRRAQFAVTVQPFKSTTLRSSFESYRNFNSRPNSVTPRDMYTDWAASGKPTWNPITQTVNFRDGRPSITGVTTALESTLLPYSIGVTDSALTTFPSQYIDNGVVGLYMINRMPAAGVNGPANTGGTGRLLQNTNFYTKNSGQYPLFLAPGISDQSLYDWESDSLTAPNYVTSKGEIFTAEIEQFFLKTPRQVLAFQGTMVSEKTSSKSRSFLGNGSNLQVFIDINEKLLDGADNPYFLRPYVGGSQPIFTQRRNNSDNYRGTLAYQLDLSQEDGWLKWVGRHNFTGYGEYKEVLGGSLGYKDTISSTESWMGIVSSRNSASFRTYPHFYVGDVQGGNVDYSPERLKVENSDQVLRYYNGTANQWINESVEFGEYYYANRLNRRLLSTSGANWQGFFWKDKVILNYGIRRDINRTREGNSAGNPTAATNGYYNMEPLYLFTTNDWVQRRGQTTNKGVVVKPLDWLHLHYSESDSFSPSSLAYDIYGKPLGDPRGLTKDYGFSLVLLRDEGGSPRLHIKAVQYETLDLGRGSSELNTIVQRAIRIDADGNSGGGDPDLESFYSNAILAANPTWTPAQIEAEAERLMGVSPSFIDSHRNRTHGDGANSASRGKEVEIAFNPNRYWTMKANIVQQKAFNGKISPDLQQYVADRLPVWQAAVNPYNPSERFWNGSYVVGGRTPESWYTVNLLAPMKLAVATQGKMRNQVREWRANFLTNYRFAGISDHRWLKNLEVGGAVRWEDKAIIGYLGGAPESDGAIRELDPNKPVYDKARLYVDFMAKYRMKLFNDKVPMTLQFNVTNAFEGGRLQAVAVNPDGTPYIYRIIDPRMFRLSATFDL</sequence>
<protein>
    <recommendedName>
        <fullName evidence="3">TonB-dependent receptor plug domain-containing protein</fullName>
    </recommendedName>
</protein>
<dbReference type="Proteomes" id="UP000217265">
    <property type="component" value="Chromosome"/>
</dbReference>
<dbReference type="SUPFAM" id="SSF56935">
    <property type="entry name" value="Porins"/>
    <property type="match status" value="1"/>
</dbReference>
<dbReference type="InterPro" id="IPR039426">
    <property type="entry name" value="TonB-dep_rcpt-like"/>
</dbReference>
<dbReference type="PANTHER" id="PTHR32552">
    <property type="entry name" value="FERRICHROME IRON RECEPTOR-RELATED"/>
    <property type="match status" value="1"/>
</dbReference>
<keyword evidence="1" id="KW-0406">Ion transport</keyword>
<dbReference type="PANTHER" id="PTHR32552:SF81">
    <property type="entry name" value="TONB-DEPENDENT OUTER MEMBRANE RECEPTOR"/>
    <property type="match status" value="1"/>
</dbReference>
<evidence type="ECO:0000256" key="2">
    <source>
        <dbReference type="ARBA" id="ARBA00023077"/>
    </source>
</evidence>
<dbReference type="EMBL" id="CP023344">
    <property type="protein sequence ID" value="ATC63326.1"/>
    <property type="molecule type" value="Genomic_DNA"/>
</dbReference>
<keyword evidence="2" id="KW-0798">TonB box</keyword>
<proteinExistence type="predicted"/>
<organism evidence="4 5">
    <name type="scientific">Nibricoccus aquaticus</name>
    <dbReference type="NCBI Taxonomy" id="2576891"/>
    <lineage>
        <taxon>Bacteria</taxon>
        <taxon>Pseudomonadati</taxon>
        <taxon>Verrucomicrobiota</taxon>
        <taxon>Opitutia</taxon>
        <taxon>Opitutales</taxon>
        <taxon>Opitutaceae</taxon>
        <taxon>Nibricoccus</taxon>
    </lineage>
</organism>
<reference evidence="4 5" key="1">
    <citation type="submission" date="2017-09" db="EMBL/GenBank/DDBJ databases">
        <title>Complete genome sequence of Verrucomicrobial strain HZ-65, isolated from freshwater.</title>
        <authorList>
            <person name="Choi A."/>
        </authorList>
    </citation>
    <scope>NUCLEOTIDE SEQUENCE [LARGE SCALE GENOMIC DNA]</scope>
    <source>
        <strain evidence="4 5">HZ-65</strain>
    </source>
</reference>
<dbReference type="AlphaFoldDB" id="A0A290QAR2"/>
<evidence type="ECO:0000259" key="3">
    <source>
        <dbReference type="Pfam" id="PF07715"/>
    </source>
</evidence>
<dbReference type="Pfam" id="PF07715">
    <property type="entry name" value="Plug"/>
    <property type="match status" value="1"/>
</dbReference>
<accession>A0A290QAR2</accession>
<evidence type="ECO:0000313" key="4">
    <source>
        <dbReference type="EMBL" id="ATC63326.1"/>
    </source>
</evidence>
<evidence type="ECO:0000313" key="5">
    <source>
        <dbReference type="Proteomes" id="UP000217265"/>
    </source>
</evidence>
<keyword evidence="1" id="KW-0813">Transport</keyword>
<dbReference type="GO" id="GO:0006811">
    <property type="term" value="P:monoatomic ion transport"/>
    <property type="evidence" value="ECO:0007669"/>
    <property type="project" value="UniProtKB-KW"/>
</dbReference>
<dbReference type="InterPro" id="IPR037066">
    <property type="entry name" value="Plug_dom_sf"/>
</dbReference>
<dbReference type="OrthoDB" id="175187at2"/>